<comment type="caution">
    <text evidence="2">The sequence shown here is derived from an EMBL/GenBank/DDBJ whole genome shotgun (WGS) entry which is preliminary data.</text>
</comment>
<protein>
    <recommendedName>
        <fullName evidence="4">Lipoprotein</fullName>
    </recommendedName>
</protein>
<dbReference type="RefSeq" id="WP_153453506.1">
    <property type="nucleotide sequence ID" value="NZ_WEGJ01000014.1"/>
</dbReference>
<keyword evidence="1" id="KW-0732">Signal</keyword>
<evidence type="ECO:0008006" key="4">
    <source>
        <dbReference type="Google" id="ProtNLM"/>
    </source>
</evidence>
<dbReference type="EMBL" id="WEGJ01000014">
    <property type="protein sequence ID" value="MQY13607.1"/>
    <property type="molecule type" value="Genomic_DNA"/>
</dbReference>
<evidence type="ECO:0000313" key="2">
    <source>
        <dbReference type="EMBL" id="MQY13607.1"/>
    </source>
</evidence>
<accession>A0A7K0CJG4</accession>
<feature type="chain" id="PRO_5038537344" description="Lipoprotein" evidence="1">
    <location>
        <begin position="22"/>
        <end position="323"/>
    </location>
</feature>
<dbReference type="AlphaFoldDB" id="A0A7K0CJG4"/>
<dbReference type="OrthoDB" id="4800194at2"/>
<gene>
    <name evidence="2" type="ORF">SRB5_37570</name>
</gene>
<reference evidence="2 3" key="1">
    <citation type="submission" date="2019-10" db="EMBL/GenBank/DDBJ databases">
        <title>Streptomyces smaragdinus sp. nov. and Streptomyces fabii sp. nov., isolated from the gut of fungus growing-termite Macrotermes natalensis.</title>
        <authorList>
            <person name="Schwitalla J."/>
            <person name="Benndorf R."/>
            <person name="Martin K."/>
            <person name="De Beer W."/>
            <person name="Kaster A.-K."/>
            <person name="Vollmers J."/>
            <person name="Poulsen M."/>
            <person name="Beemelmanns C."/>
        </authorList>
    </citation>
    <scope>NUCLEOTIDE SEQUENCE [LARGE SCALE GENOMIC DNA]</scope>
    <source>
        <strain evidence="2 3">RB5</strain>
    </source>
</reference>
<name>A0A7K0CJG4_9ACTN</name>
<organism evidence="2 3">
    <name type="scientific">Streptomyces smaragdinus</name>
    <dbReference type="NCBI Taxonomy" id="2585196"/>
    <lineage>
        <taxon>Bacteria</taxon>
        <taxon>Bacillati</taxon>
        <taxon>Actinomycetota</taxon>
        <taxon>Actinomycetes</taxon>
        <taxon>Kitasatosporales</taxon>
        <taxon>Streptomycetaceae</taxon>
        <taxon>Streptomyces</taxon>
    </lineage>
</organism>
<dbReference type="Proteomes" id="UP000466345">
    <property type="component" value="Unassembled WGS sequence"/>
</dbReference>
<feature type="signal peptide" evidence="1">
    <location>
        <begin position="1"/>
        <end position="21"/>
    </location>
</feature>
<evidence type="ECO:0000256" key="1">
    <source>
        <dbReference type="SAM" id="SignalP"/>
    </source>
</evidence>
<evidence type="ECO:0000313" key="3">
    <source>
        <dbReference type="Proteomes" id="UP000466345"/>
    </source>
</evidence>
<dbReference type="PROSITE" id="PS51257">
    <property type="entry name" value="PROKAR_LIPOPROTEIN"/>
    <property type="match status" value="1"/>
</dbReference>
<keyword evidence="3" id="KW-1185">Reference proteome</keyword>
<sequence>MRHIPPAVATAAVLVLTLLTACTGEDPAAAPVPTGGPAQNPAKAVAVEHSLSEGLSFPVERYEISDADQRILERALDTLARRCMDRYGLDYVPAHVAKATNAGPYTYLYGVDDPVVAAEYGYMDPRGLDPAAYRPARARELTEDEQLVMYGIQEELDTGELPTTLEESEAMKGPVFHGKQVPVTGCMGDSQLRINRPDKGWIDPTSLGSLQEDAAQEADDDPRVKALLGEWSACMAGHGYRVKSPLTARDELKVNGDRKLKQAIRAAVQDVACKTETDLVKRWAAVDAEYQKKVIGEHRDYLRKLTEQQRETVQRAREVLGPQ</sequence>
<proteinExistence type="predicted"/>